<proteinExistence type="predicted"/>
<evidence type="ECO:0000313" key="2">
    <source>
        <dbReference type="Proteomes" id="UP000011599"/>
    </source>
</evidence>
<dbReference type="Proteomes" id="UP000011599">
    <property type="component" value="Unassembled WGS sequence"/>
</dbReference>
<reference evidence="1 2" key="1">
    <citation type="journal article" date="2014" name="PLoS Genet.">
        <title>Phylogenetically driven sequencing of extremely halophilic archaea reveals strategies for static and dynamic osmo-response.</title>
        <authorList>
            <person name="Becker E.A."/>
            <person name="Seitzer P.M."/>
            <person name="Tritt A."/>
            <person name="Larsen D."/>
            <person name="Krusor M."/>
            <person name="Yao A.I."/>
            <person name="Wu D."/>
            <person name="Madern D."/>
            <person name="Eisen J.A."/>
            <person name="Darling A.E."/>
            <person name="Facciotti M.T."/>
        </authorList>
    </citation>
    <scope>NUCLEOTIDE SEQUENCE [LARGE SCALE GENOMIC DNA]</scope>
    <source>
        <strain evidence="1 2">GA33</strain>
    </source>
</reference>
<sequence>MALLLVSASVLLLGAYLHAADDERDETRPDRTVETLAAVTLSVEYDLEGVDPVDERDGNYTRTDYGSATGLLADAAVTNLHIDGEQILPYANDFEDAVDASTASALLGANREFYVVAEWEPYEG</sequence>
<dbReference type="STRING" id="1114856.GCA_000383975_04448"/>
<organism evidence="1 2">
    <name type="scientific">Natronorubrum tibetense GA33</name>
    <dbReference type="NCBI Taxonomy" id="1114856"/>
    <lineage>
        <taxon>Archaea</taxon>
        <taxon>Methanobacteriati</taxon>
        <taxon>Methanobacteriota</taxon>
        <taxon>Stenosarchaea group</taxon>
        <taxon>Halobacteria</taxon>
        <taxon>Halobacteriales</taxon>
        <taxon>Natrialbaceae</taxon>
        <taxon>Natronorubrum</taxon>
    </lineage>
</organism>
<dbReference type="InterPro" id="IPR055708">
    <property type="entry name" value="DUF7284"/>
</dbReference>
<name>L9VDE7_9EURY</name>
<dbReference type="EMBL" id="AOHW01000058">
    <property type="protein sequence ID" value="ELY35245.1"/>
    <property type="molecule type" value="Genomic_DNA"/>
</dbReference>
<keyword evidence="2" id="KW-1185">Reference proteome</keyword>
<accession>L9VDE7</accession>
<protein>
    <submittedName>
        <fullName evidence="1">Uncharacterized protein</fullName>
    </submittedName>
</protein>
<dbReference type="eggNOG" id="arCOG06291">
    <property type="taxonomic scope" value="Archaea"/>
</dbReference>
<comment type="caution">
    <text evidence="1">The sequence shown here is derived from an EMBL/GenBank/DDBJ whole genome shotgun (WGS) entry which is preliminary data.</text>
</comment>
<feature type="non-terminal residue" evidence="1">
    <location>
        <position position="124"/>
    </location>
</feature>
<gene>
    <name evidence="1" type="ORF">C496_23723</name>
</gene>
<dbReference type="AlphaFoldDB" id="L9VDE7"/>
<evidence type="ECO:0000313" key="1">
    <source>
        <dbReference type="EMBL" id="ELY35245.1"/>
    </source>
</evidence>
<dbReference type="Pfam" id="PF23955">
    <property type="entry name" value="DUF7284"/>
    <property type="match status" value="1"/>
</dbReference>